<keyword evidence="2" id="KW-0963">Cytoplasm</keyword>
<evidence type="ECO:0000256" key="3">
    <source>
        <dbReference type="ARBA" id="ARBA00061308"/>
    </source>
</evidence>
<reference evidence="5" key="2">
    <citation type="submission" date="2018-07" db="EMBL/GenBank/DDBJ databases">
        <authorList>
            <person name="Quirk P.G."/>
            <person name="Krulwich T.A."/>
        </authorList>
    </citation>
    <scope>NUCLEOTIDE SEQUENCE</scope>
</reference>
<evidence type="ECO:0000256" key="2">
    <source>
        <dbReference type="ARBA" id="ARBA00022490"/>
    </source>
</evidence>
<dbReference type="Gene3D" id="1.25.10.10">
    <property type="entry name" value="Leucine-rich Repeat Variant"/>
    <property type="match status" value="1"/>
</dbReference>
<dbReference type="InterPro" id="IPR016024">
    <property type="entry name" value="ARM-type_fold"/>
</dbReference>
<dbReference type="GO" id="GO:0005737">
    <property type="term" value="C:cytoplasm"/>
    <property type="evidence" value="ECO:0007669"/>
    <property type="project" value="UniProtKB-SubCell"/>
</dbReference>
<protein>
    <submittedName>
        <fullName evidence="4">CSON004119 protein</fullName>
    </submittedName>
</protein>
<evidence type="ECO:0000256" key="1">
    <source>
        <dbReference type="ARBA" id="ARBA00004496"/>
    </source>
</evidence>
<dbReference type="OMA" id="CESENRY"/>
<dbReference type="InterPro" id="IPR011989">
    <property type="entry name" value="ARM-like"/>
</dbReference>
<comment type="similarity">
    <text evidence="3">Belongs to the BRAT1 family.</text>
</comment>
<reference evidence="4" key="1">
    <citation type="submission" date="2018-04" db="EMBL/GenBank/DDBJ databases">
        <authorList>
            <person name="Go L.Y."/>
            <person name="Mitchell J.A."/>
        </authorList>
    </citation>
    <scope>NUCLEOTIDE SEQUENCE</scope>
    <source>
        <tissue evidence="4">Whole organism</tissue>
    </source>
</reference>
<gene>
    <name evidence="4" type="primary">CSON004119</name>
</gene>
<dbReference type="VEuPathDB" id="VectorBase:CSON004119"/>
<dbReference type="SUPFAM" id="SSF48371">
    <property type="entry name" value="ARM repeat"/>
    <property type="match status" value="1"/>
</dbReference>
<dbReference type="GO" id="GO:0008283">
    <property type="term" value="P:cell population proliferation"/>
    <property type="evidence" value="ECO:0007669"/>
    <property type="project" value="InterPro"/>
</dbReference>
<dbReference type="PANTHER" id="PTHR21331">
    <property type="entry name" value="BRCA1-ASSOCIATED ATM ACTIVATOR 1"/>
    <property type="match status" value="1"/>
</dbReference>
<dbReference type="PANTHER" id="PTHR21331:SF2">
    <property type="entry name" value="BRCA1-ASSOCIATED ATM ACTIVATOR 1"/>
    <property type="match status" value="1"/>
</dbReference>
<dbReference type="AlphaFoldDB" id="A0A336KDE2"/>
<dbReference type="EMBL" id="UFQT01000178">
    <property type="protein sequence ID" value="SSX21193.1"/>
    <property type="molecule type" value="Genomic_DNA"/>
</dbReference>
<organism evidence="4">
    <name type="scientific">Culicoides sonorensis</name>
    <name type="common">Biting midge</name>
    <dbReference type="NCBI Taxonomy" id="179676"/>
    <lineage>
        <taxon>Eukaryota</taxon>
        <taxon>Metazoa</taxon>
        <taxon>Ecdysozoa</taxon>
        <taxon>Arthropoda</taxon>
        <taxon>Hexapoda</taxon>
        <taxon>Insecta</taxon>
        <taxon>Pterygota</taxon>
        <taxon>Neoptera</taxon>
        <taxon>Endopterygota</taxon>
        <taxon>Diptera</taxon>
        <taxon>Nematocera</taxon>
        <taxon>Chironomoidea</taxon>
        <taxon>Ceratopogonidae</taxon>
        <taxon>Ceratopogoninae</taxon>
        <taxon>Culicoides</taxon>
        <taxon>Monoculicoides</taxon>
    </lineage>
</organism>
<dbReference type="EMBL" id="UFQS01000178">
    <property type="protein sequence ID" value="SSX00813.1"/>
    <property type="molecule type" value="Genomic_DNA"/>
</dbReference>
<comment type="subcellular location">
    <subcellularLocation>
        <location evidence="1">Cytoplasm</location>
    </subcellularLocation>
</comment>
<proteinExistence type="inferred from homology"/>
<dbReference type="GO" id="GO:0006974">
    <property type="term" value="P:DNA damage response"/>
    <property type="evidence" value="ECO:0007669"/>
    <property type="project" value="InterPro"/>
</dbReference>
<name>A0A336KDE2_CULSO</name>
<evidence type="ECO:0000313" key="4">
    <source>
        <dbReference type="EMBL" id="SSX00813.1"/>
    </source>
</evidence>
<dbReference type="GO" id="GO:0005634">
    <property type="term" value="C:nucleus"/>
    <property type="evidence" value="ECO:0007669"/>
    <property type="project" value="TreeGrafter"/>
</dbReference>
<sequence length="932" mass="107933">MEIDESSIEIDRKFRRILELLLTSKTRVRNDCYLEKLLQKIEEFCNPNLFKISFEWFLVLVKRCEELEAPHSTIVSFGLKLAMVCHKIDTTNTNNKIIRDQIMTRMLKTINNQQGLQTPSILLSYILLLKEVSRTEIGLKFIQENTIWRNLIDYKSLNFTIYIIREISSFIHEILKSFDRIEEKTTVKDILENLLSPLLNQIWIGIDHAVKMDDPDTKEIIYKMLNVFENLLLCIIEDQDLNYIPYSLFIEMGIENKLWKLRDISLSEQFSNKLILVLTTANYARFTCMKIPVQDTKTEQLKLEKFCINFYNFLHFGIMRISANIVLAVTELTTRLWYVKGPRRPTEELITSHKLKFGDQILMIQLMPMLYAIKSLSPSASDTDYIDTFCQGMYSLSCEHTIRHMYAVRDILRQNKKNRADLACRAINGIASSGPVLEKQRALIAFRAFLCGISEFLPSTFDLTQSAYLSFENSNFLLTLLTGVNNMIKTYKITCADIPDTNLHKIGLYLLNVSGLTTQQKVQVIKLLENALIHFASNQVPLMIGDLSGSGYEHLGLVIYKRLHDVDWDVRDSILELITSIIYLSKTKFSVLQTLILEDNFCTVILTLTKSDSELYVRASAIKCVKEMIGVNKFWTKITREIDLMEHFCQLLQTEQEAIVRREAVDVLIDIFSHERDSKSALNKVLPTMTYCAAIDLHWEVRINALKFWDRVLELCFIAEGMCDGSFPSQMFSTKLKKIIKLDDKTIKTKISSVLEEYWKLGGFGIIMANLEETTDIEVMKKTVEIIDKLKKKLLKYDYTEEKIDPNIDEKSQEMAELNKTELEPFPIISESDLDFVVDSDDINLLVNTHQNALKCESENRYENVITNQFTRITANHFLSTVHSKNFESLLNSKVDWNDHTTDSFESLLDDILHSYNEFTENNSDINGMDCY</sequence>
<dbReference type="InterPro" id="IPR038904">
    <property type="entry name" value="BRAT1"/>
</dbReference>
<accession>A0A336KDE2</accession>
<evidence type="ECO:0000313" key="5">
    <source>
        <dbReference type="EMBL" id="SSX21193.1"/>
    </source>
</evidence>